<keyword evidence="1" id="KW-0812">Transmembrane</keyword>
<name>A0A2K2DHG7_BRADI</name>
<dbReference type="ExpressionAtlas" id="A0A2K2DHG7">
    <property type="expression patterns" value="baseline"/>
</dbReference>
<reference evidence="3" key="3">
    <citation type="submission" date="2018-08" db="UniProtKB">
        <authorList>
            <consortium name="EnsemblPlants"/>
        </authorList>
    </citation>
    <scope>IDENTIFICATION</scope>
    <source>
        <strain evidence="3">cv. Bd21</strain>
    </source>
</reference>
<keyword evidence="4" id="KW-1185">Reference proteome</keyword>
<dbReference type="Gramene" id="PNT73727">
    <property type="protein sequence ID" value="PNT73727"/>
    <property type="gene ID" value="BRADI_1g00485v3"/>
</dbReference>
<keyword evidence="1" id="KW-1133">Transmembrane helix</keyword>
<reference evidence="2" key="2">
    <citation type="submission" date="2017-06" db="EMBL/GenBank/DDBJ databases">
        <title>WGS assembly of Brachypodium distachyon.</title>
        <authorList>
            <consortium name="The International Brachypodium Initiative"/>
            <person name="Lucas S."/>
            <person name="Harmon-Smith M."/>
            <person name="Lail K."/>
            <person name="Tice H."/>
            <person name="Grimwood J."/>
            <person name="Bruce D."/>
            <person name="Barry K."/>
            <person name="Shu S."/>
            <person name="Lindquist E."/>
            <person name="Wang M."/>
            <person name="Pitluck S."/>
            <person name="Vogel J.P."/>
            <person name="Garvin D.F."/>
            <person name="Mockler T.C."/>
            <person name="Schmutz J."/>
            <person name="Rokhsar D."/>
            <person name="Bevan M.W."/>
        </authorList>
    </citation>
    <scope>NUCLEOTIDE SEQUENCE</scope>
    <source>
        <strain evidence="2">Bd21</strain>
    </source>
</reference>
<evidence type="ECO:0000256" key="1">
    <source>
        <dbReference type="SAM" id="Phobius"/>
    </source>
</evidence>
<evidence type="ECO:0008006" key="5">
    <source>
        <dbReference type="Google" id="ProtNLM"/>
    </source>
</evidence>
<evidence type="ECO:0000313" key="2">
    <source>
        <dbReference type="EMBL" id="PNT73727.1"/>
    </source>
</evidence>
<sequence length="267" mass="30575">MNSAFTCTPFQSPSFNLQQRPLSRQQQITVKWGRRRHFSLKPIQGPNATGGVNNTYRRGNTLPSSPLSDVIQEFYSSLNDKDSAQLKKLISPDCIIEDTAYYKPLDIKNTHTYFTRLMEAMGKNVKFAIDEVCQGVEPTVAVMWHLEWNGKTIPFAKGCSFYICSADGEAPLIRKVHIFDESPLKPGKMALEILNLVTNLFDTLPNIAECFLKNPEALVQSFARFYKFCVKPFLVPLLAYYTHFWSYVAQGLTMVLNILYNIFRRFM</sequence>
<dbReference type="OrthoDB" id="1886670at2759"/>
<dbReference type="InterPro" id="IPR032710">
    <property type="entry name" value="NTF2-like_dom_sf"/>
</dbReference>
<dbReference type="PANTHER" id="PTHR33698:SF1">
    <property type="entry name" value="NUCLEAR TRANSPORT FACTOR 2 (NTF2) FAMILY PROTEIN"/>
    <property type="match status" value="1"/>
</dbReference>
<dbReference type="SUPFAM" id="SSF54427">
    <property type="entry name" value="NTF2-like"/>
    <property type="match status" value="1"/>
</dbReference>
<gene>
    <name evidence="3" type="primary">LOC100837010</name>
    <name evidence="2" type="ORF">BRADI_1g00485v3</name>
</gene>
<organism evidence="2">
    <name type="scientific">Brachypodium distachyon</name>
    <name type="common">Purple false brome</name>
    <name type="synonym">Trachynia distachya</name>
    <dbReference type="NCBI Taxonomy" id="15368"/>
    <lineage>
        <taxon>Eukaryota</taxon>
        <taxon>Viridiplantae</taxon>
        <taxon>Streptophyta</taxon>
        <taxon>Embryophyta</taxon>
        <taxon>Tracheophyta</taxon>
        <taxon>Spermatophyta</taxon>
        <taxon>Magnoliopsida</taxon>
        <taxon>Liliopsida</taxon>
        <taxon>Poales</taxon>
        <taxon>Poaceae</taxon>
        <taxon>BOP clade</taxon>
        <taxon>Pooideae</taxon>
        <taxon>Stipodae</taxon>
        <taxon>Brachypodieae</taxon>
        <taxon>Brachypodium</taxon>
    </lineage>
</organism>
<evidence type="ECO:0000313" key="3">
    <source>
        <dbReference type="EnsemblPlants" id="PNT73727"/>
    </source>
</evidence>
<dbReference type="Proteomes" id="UP000008810">
    <property type="component" value="Chromosome 1"/>
</dbReference>
<proteinExistence type="predicted"/>
<dbReference type="PANTHER" id="PTHR33698">
    <property type="entry name" value="NUCLEAR TRANSPORT FACTOR 2 (NTF2)-LIKE PROTEIN"/>
    <property type="match status" value="1"/>
</dbReference>
<dbReference type="Gene3D" id="3.10.450.50">
    <property type="match status" value="1"/>
</dbReference>
<protein>
    <recommendedName>
        <fullName evidence="5">SnoaL-like domain-containing protein</fullName>
    </recommendedName>
</protein>
<dbReference type="EnsemblPlants" id="PNT73727">
    <property type="protein sequence ID" value="PNT73727"/>
    <property type="gene ID" value="BRADI_1g00485v3"/>
</dbReference>
<reference evidence="2 3" key="1">
    <citation type="journal article" date="2010" name="Nature">
        <title>Genome sequencing and analysis of the model grass Brachypodium distachyon.</title>
        <authorList>
            <consortium name="International Brachypodium Initiative"/>
        </authorList>
    </citation>
    <scope>NUCLEOTIDE SEQUENCE [LARGE SCALE GENOMIC DNA]</scope>
    <source>
        <strain evidence="2 3">Bd21</strain>
    </source>
</reference>
<evidence type="ECO:0000313" key="4">
    <source>
        <dbReference type="Proteomes" id="UP000008810"/>
    </source>
</evidence>
<dbReference type="EMBL" id="CM000880">
    <property type="protein sequence ID" value="PNT73727.1"/>
    <property type="molecule type" value="Genomic_DNA"/>
</dbReference>
<accession>A0A2K2DHG7</accession>
<dbReference type="AlphaFoldDB" id="A0A2K2DHG7"/>
<keyword evidence="1" id="KW-0472">Membrane</keyword>
<feature type="transmembrane region" description="Helical" evidence="1">
    <location>
        <begin position="244"/>
        <end position="263"/>
    </location>
</feature>